<dbReference type="SUPFAM" id="SSF51569">
    <property type="entry name" value="Aldolase"/>
    <property type="match status" value="1"/>
</dbReference>
<dbReference type="Gene3D" id="3.20.20.70">
    <property type="entry name" value="Aldolase class I"/>
    <property type="match status" value="1"/>
</dbReference>
<dbReference type="SUPFAM" id="SSF51269">
    <property type="entry name" value="AFP III-like domain"/>
    <property type="match status" value="1"/>
</dbReference>
<accession>Q30V22</accession>
<sequence length="344" mass="37973">MSYFISDKNPVFVIAEIGGNHEGDFAYARKLVSLAIESGADAVKLQVYAGDALVSRVESPDRNRHFKKFELSRGQYEALIDMCRHAGVQFMASAWDRERLGWIEPHVRIHKAGSGDLTAYPMLRALVSTGKPLVLSTGLSTMPEVEAAVRYIGSLDSSYITQGKLALLQCSSAYPCPDGDANLNVMHSLRQAFGLPVGYSDHTTDSEAAYAAAVMGAQILELHFTDTREGKSFRDHLVSITRDELRDLLKRIRRARTLQGSWVKQPTDTEKAQGHVTSFRRSVYAAQDIAAGQLFTEDNLTVLRPAHGVCATRYEDFLGRRAPRSMGAHEVLTAADLQAVLEQE</sequence>
<dbReference type="Pfam" id="PF03102">
    <property type="entry name" value="NeuB"/>
    <property type="match status" value="1"/>
</dbReference>
<dbReference type="EC" id="2.5.1.56" evidence="2"/>
<evidence type="ECO:0000259" key="1">
    <source>
        <dbReference type="PROSITE" id="PS50844"/>
    </source>
</evidence>
<name>Q30V22_OLEA2</name>
<gene>
    <name evidence="2" type="ordered locus">Dde_3681</name>
</gene>
<dbReference type="HOGENOM" id="CLU_040465_0_0_7"/>
<feature type="domain" description="AFP-like" evidence="1">
    <location>
        <begin position="282"/>
        <end position="340"/>
    </location>
</feature>
<dbReference type="InterPro" id="IPR051690">
    <property type="entry name" value="PseI-like"/>
</dbReference>
<dbReference type="PROSITE" id="PS50844">
    <property type="entry name" value="AFP_LIKE"/>
    <property type="match status" value="1"/>
</dbReference>
<dbReference type="Gene3D" id="3.90.1210.10">
    <property type="entry name" value="Antifreeze-like/N-acetylneuraminic acid synthase C-terminal domain"/>
    <property type="match status" value="1"/>
</dbReference>
<dbReference type="InterPro" id="IPR013785">
    <property type="entry name" value="Aldolase_TIM"/>
</dbReference>
<evidence type="ECO:0000313" key="2">
    <source>
        <dbReference type="EMBL" id="ABB40474.1"/>
    </source>
</evidence>
<dbReference type="CDD" id="cd11615">
    <property type="entry name" value="SAF_NeuB_like"/>
    <property type="match status" value="1"/>
</dbReference>
<dbReference type="Proteomes" id="UP000002710">
    <property type="component" value="Chromosome"/>
</dbReference>
<dbReference type="GO" id="GO:0050462">
    <property type="term" value="F:N-acetylneuraminate synthase activity"/>
    <property type="evidence" value="ECO:0007669"/>
    <property type="project" value="UniProtKB-EC"/>
</dbReference>
<dbReference type="InterPro" id="IPR013132">
    <property type="entry name" value="PseI/NeuA/B-like_N"/>
</dbReference>
<dbReference type="InterPro" id="IPR013974">
    <property type="entry name" value="SAF"/>
</dbReference>
<dbReference type="SMART" id="SM00858">
    <property type="entry name" value="SAF"/>
    <property type="match status" value="1"/>
</dbReference>
<proteinExistence type="predicted"/>
<dbReference type="InterPro" id="IPR006190">
    <property type="entry name" value="SAF_AFP_Neu5Ac"/>
</dbReference>
<keyword evidence="3" id="KW-1185">Reference proteome</keyword>
<dbReference type="InterPro" id="IPR036732">
    <property type="entry name" value="AFP_Neu5c_C_sf"/>
</dbReference>
<dbReference type="RefSeq" id="WP_011369345.1">
    <property type="nucleotide sequence ID" value="NC_007519.1"/>
</dbReference>
<evidence type="ECO:0000313" key="3">
    <source>
        <dbReference type="Proteomes" id="UP000002710"/>
    </source>
</evidence>
<dbReference type="PANTHER" id="PTHR42966">
    <property type="entry name" value="N-ACETYLNEURAMINATE SYNTHASE"/>
    <property type="match status" value="1"/>
</dbReference>
<dbReference type="KEGG" id="dde:Dde_3681"/>
<dbReference type="EMBL" id="CP000112">
    <property type="protein sequence ID" value="ABB40474.1"/>
    <property type="molecule type" value="Genomic_DNA"/>
</dbReference>
<dbReference type="eggNOG" id="COG2089">
    <property type="taxonomic scope" value="Bacteria"/>
</dbReference>
<organism evidence="2 3">
    <name type="scientific">Oleidesulfovibrio alaskensis (strain ATCC BAA-1058 / DSM 17464 / G20)</name>
    <name type="common">Desulfovibrio alaskensis</name>
    <dbReference type="NCBI Taxonomy" id="207559"/>
    <lineage>
        <taxon>Bacteria</taxon>
        <taxon>Pseudomonadati</taxon>
        <taxon>Thermodesulfobacteriota</taxon>
        <taxon>Desulfovibrionia</taxon>
        <taxon>Desulfovibrionales</taxon>
        <taxon>Desulfovibrionaceae</taxon>
        <taxon>Oleidesulfovibrio</taxon>
    </lineage>
</organism>
<keyword evidence="2" id="KW-0808">Transferase</keyword>
<reference evidence="2 3" key="1">
    <citation type="journal article" date="2011" name="J. Bacteriol.">
        <title>Complete genome sequence and updated annotation of Desulfovibrio alaskensis G20.</title>
        <authorList>
            <person name="Hauser L.J."/>
            <person name="Land M.L."/>
            <person name="Brown S.D."/>
            <person name="Larimer F."/>
            <person name="Keller K.L."/>
            <person name="Rapp-Giles B.J."/>
            <person name="Price M.N."/>
            <person name="Lin M."/>
            <person name="Bruce D.C."/>
            <person name="Detter J.C."/>
            <person name="Tapia R."/>
            <person name="Han C.S."/>
            <person name="Goodwin L.A."/>
            <person name="Cheng J.F."/>
            <person name="Pitluck S."/>
            <person name="Copeland A."/>
            <person name="Lucas S."/>
            <person name="Nolan M."/>
            <person name="Lapidus A.L."/>
            <person name="Palumbo A.V."/>
            <person name="Wall J.D."/>
        </authorList>
    </citation>
    <scope>NUCLEOTIDE SEQUENCE [LARGE SCALE GENOMIC DNA]</scope>
    <source>
        <strain evidence="3">ATCC BAA 1058 / DSM 17464 / G20</strain>
    </source>
</reference>
<protein>
    <submittedName>
        <fullName evidence="2">N-acetylneuraminate synthase</fullName>
        <ecNumber evidence="2">2.5.1.56</ecNumber>
    </submittedName>
</protein>
<dbReference type="GO" id="GO:0016051">
    <property type="term" value="P:carbohydrate biosynthetic process"/>
    <property type="evidence" value="ECO:0007669"/>
    <property type="project" value="InterPro"/>
</dbReference>
<dbReference type="GO" id="GO:0047444">
    <property type="term" value="F:N-acylneuraminate-9-phosphate synthase activity"/>
    <property type="evidence" value="ECO:0007669"/>
    <property type="project" value="TreeGrafter"/>
</dbReference>
<dbReference type="InterPro" id="IPR057736">
    <property type="entry name" value="SAF_PseI/NeuA/NeuB"/>
</dbReference>
<dbReference type="Pfam" id="PF08666">
    <property type="entry name" value="SAF"/>
    <property type="match status" value="1"/>
</dbReference>
<dbReference type="STRING" id="207559.Dde_3681"/>
<dbReference type="PANTHER" id="PTHR42966:SF1">
    <property type="entry name" value="SIALIC ACID SYNTHASE"/>
    <property type="match status" value="1"/>
</dbReference>
<dbReference type="AlphaFoldDB" id="Q30V22"/>